<organism evidence="1 2">
    <name type="scientific">Runella aurantiaca</name>
    <dbReference type="NCBI Taxonomy" id="2282308"/>
    <lineage>
        <taxon>Bacteria</taxon>
        <taxon>Pseudomonadati</taxon>
        <taxon>Bacteroidota</taxon>
        <taxon>Cytophagia</taxon>
        <taxon>Cytophagales</taxon>
        <taxon>Spirosomataceae</taxon>
        <taxon>Runella</taxon>
    </lineage>
</organism>
<dbReference type="AlphaFoldDB" id="A0A369ICD6"/>
<name>A0A369ICD6_9BACT</name>
<sequence>MNILFYFGHPAQYLFVRETIKRLSQSNRHRIRILIKTKDVLEDLLRNEGMEYTNILPQIRGNSRASIIVSLLKRTFSMLPIVLKFKPDLLIGTDATIAQLGKLLNINRITITEDDYEAIKNLGDLAYPFTQTILCPSVCDVGKWGTKKVGYDGYMKLGYLHPAVFTVNNEVLKKYGFVKKYILIRLSQLNAHHDFGIKGLNETLLDTIIEMVESIGYQVLISAEGGGDDKYEKYKLSINPNDMHHVLANAQVLICDSQSMTMEAAMLGVPSLRYSSFVGKISVLEELEHTYQLTVGIVQGDDAQLMKYLHNMLSDKDIKEKCQAKRAKMLADKIDVTAFMVWFIENYPRSKNQMKEDPAIQDQFKKLKT</sequence>
<protein>
    <submittedName>
        <fullName evidence="1">DUF354 domain-containing protein</fullName>
    </submittedName>
</protein>
<comment type="caution">
    <text evidence="1">The sequence shown here is derived from an EMBL/GenBank/DDBJ whole genome shotgun (WGS) entry which is preliminary data.</text>
</comment>
<dbReference type="SUPFAM" id="SSF53756">
    <property type="entry name" value="UDP-Glycosyltransferase/glycogen phosphorylase"/>
    <property type="match status" value="1"/>
</dbReference>
<dbReference type="OrthoDB" id="7058268at2"/>
<dbReference type="Proteomes" id="UP000253141">
    <property type="component" value="Unassembled WGS sequence"/>
</dbReference>
<reference evidence="1 2" key="1">
    <citation type="submission" date="2018-07" db="EMBL/GenBank/DDBJ databases">
        <title>Genome analysis of Runella aurantiaca.</title>
        <authorList>
            <person name="Yang X."/>
        </authorList>
    </citation>
    <scope>NUCLEOTIDE SEQUENCE [LARGE SCALE GENOMIC DNA]</scope>
    <source>
        <strain evidence="1 2">YX9</strain>
    </source>
</reference>
<dbReference type="EMBL" id="QPIW01000017">
    <property type="protein sequence ID" value="RDB04316.1"/>
    <property type="molecule type" value="Genomic_DNA"/>
</dbReference>
<proteinExistence type="predicted"/>
<dbReference type="PANTHER" id="PTHR39662:SF1">
    <property type="entry name" value="DUF354 DOMAIN-CONTAINING PROTEIN"/>
    <property type="match status" value="1"/>
</dbReference>
<evidence type="ECO:0000313" key="1">
    <source>
        <dbReference type="EMBL" id="RDB04316.1"/>
    </source>
</evidence>
<accession>A0A369ICD6</accession>
<dbReference type="RefSeq" id="WP_114462648.1">
    <property type="nucleotide sequence ID" value="NZ_QPIW01000017.1"/>
</dbReference>
<dbReference type="Pfam" id="PF04007">
    <property type="entry name" value="DUF354"/>
    <property type="match status" value="1"/>
</dbReference>
<dbReference type="InterPro" id="IPR007152">
    <property type="entry name" value="DUF354"/>
</dbReference>
<gene>
    <name evidence="1" type="ORF">DVG78_19155</name>
</gene>
<keyword evidence="2" id="KW-1185">Reference proteome</keyword>
<evidence type="ECO:0000313" key="2">
    <source>
        <dbReference type="Proteomes" id="UP000253141"/>
    </source>
</evidence>
<dbReference type="PANTHER" id="PTHR39662">
    <property type="entry name" value="DUF354 DOMAIN-CONTAINING PROTEIN-RELATED"/>
    <property type="match status" value="1"/>
</dbReference>